<feature type="compositionally biased region" description="Basic and acidic residues" evidence="1">
    <location>
        <begin position="59"/>
        <end position="89"/>
    </location>
</feature>
<dbReference type="Proteomes" id="UP001605036">
    <property type="component" value="Unassembled WGS sequence"/>
</dbReference>
<evidence type="ECO:0000313" key="3">
    <source>
        <dbReference type="Proteomes" id="UP001605036"/>
    </source>
</evidence>
<dbReference type="AlphaFoldDB" id="A0ABD1Y1D4"/>
<proteinExistence type="predicted"/>
<sequence length="96" mass="10155">MASTQQPKTVTFTATTETIDKPSAGQSAAEISSSTTVPCGDGSTESLQGKSAEGLDQAAVDKRKAEVKETVDELIDSSRMEEKPKDPSKPRRLVSV</sequence>
<accession>A0ABD1Y1D4</accession>
<comment type="caution">
    <text evidence="2">The sequence shown here is derived from an EMBL/GenBank/DDBJ whole genome shotgun (WGS) entry which is preliminary data.</text>
</comment>
<feature type="region of interest" description="Disordered" evidence="1">
    <location>
        <begin position="1"/>
        <end position="96"/>
    </location>
</feature>
<gene>
    <name evidence="2" type="ORF">R1flu_000769</name>
</gene>
<feature type="compositionally biased region" description="Polar residues" evidence="1">
    <location>
        <begin position="24"/>
        <end position="49"/>
    </location>
</feature>
<dbReference type="EMBL" id="JBHFFA010000006">
    <property type="protein sequence ID" value="KAL2620564.1"/>
    <property type="molecule type" value="Genomic_DNA"/>
</dbReference>
<reference evidence="2 3" key="1">
    <citation type="submission" date="2024-09" db="EMBL/GenBank/DDBJ databases">
        <title>Chromosome-scale assembly of Riccia fluitans.</title>
        <authorList>
            <person name="Paukszto L."/>
            <person name="Sawicki J."/>
            <person name="Karawczyk K."/>
            <person name="Piernik-Szablinska J."/>
            <person name="Szczecinska M."/>
            <person name="Mazdziarz M."/>
        </authorList>
    </citation>
    <scope>NUCLEOTIDE SEQUENCE [LARGE SCALE GENOMIC DNA]</scope>
    <source>
        <strain evidence="2">Rf_01</strain>
        <tissue evidence="2">Aerial parts of the thallus</tissue>
    </source>
</reference>
<keyword evidence="3" id="KW-1185">Reference proteome</keyword>
<organism evidence="2 3">
    <name type="scientific">Riccia fluitans</name>
    <dbReference type="NCBI Taxonomy" id="41844"/>
    <lineage>
        <taxon>Eukaryota</taxon>
        <taxon>Viridiplantae</taxon>
        <taxon>Streptophyta</taxon>
        <taxon>Embryophyta</taxon>
        <taxon>Marchantiophyta</taxon>
        <taxon>Marchantiopsida</taxon>
        <taxon>Marchantiidae</taxon>
        <taxon>Marchantiales</taxon>
        <taxon>Ricciaceae</taxon>
        <taxon>Riccia</taxon>
    </lineage>
</organism>
<protein>
    <submittedName>
        <fullName evidence="2">Uncharacterized protein</fullName>
    </submittedName>
</protein>
<evidence type="ECO:0000313" key="2">
    <source>
        <dbReference type="EMBL" id="KAL2620564.1"/>
    </source>
</evidence>
<name>A0ABD1Y1D4_9MARC</name>
<evidence type="ECO:0000256" key="1">
    <source>
        <dbReference type="SAM" id="MobiDB-lite"/>
    </source>
</evidence>
<feature type="compositionally biased region" description="Polar residues" evidence="1">
    <location>
        <begin position="1"/>
        <end position="17"/>
    </location>
</feature>